<gene>
    <name evidence="2" type="ORF">LRS13_08615</name>
</gene>
<evidence type="ECO:0000313" key="2">
    <source>
        <dbReference type="EMBL" id="UUY05565.1"/>
    </source>
</evidence>
<evidence type="ECO:0000256" key="1">
    <source>
        <dbReference type="SAM" id="MobiDB-lite"/>
    </source>
</evidence>
<feature type="region of interest" description="Disordered" evidence="1">
    <location>
        <begin position="93"/>
        <end position="113"/>
    </location>
</feature>
<dbReference type="EMBL" id="CP088295">
    <property type="protein sequence ID" value="UUY05565.1"/>
    <property type="molecule type" value="Genomic_DNA"/>
</dbReference>
<reference evidence="3" key="1">
    <citation type="submission" date="2021-11" db="EMBL/GenBank/DDBJ databases">
        <title>Cultivation dependent microbiological survey of springs from the worlds oldest radium mine currently devoted to the extraction of radon-saturated water.</title>
        <authorList>
            <person name="Kapinusova G."/>
            <person name="Smrhova T."/>
            <person name="Strejcek M."/>
            <person name="Suman J."/>
            <person name="Jani K."/>
            <person name="Pajer P."/>
            <person name="Uhlik O."/>
        </authorList>
    </citation>
    <scope>NUCLEOTIDE SEQUENCE [LARGE SCALE GENOMIC DNA]</scope>
    <source>
        <strain evidence="3">J379</strain>
    </source>
</reference>
<organism evidence="2 3">
    <name type="scientific">Svornostia abyssi</name>
    <dbReference type="NCBI Taxonomy" id="2898438"/>
    <lineage>
        <taxon>Bacteria</taxon>
        <taxon>Bacillati</taxon>
        <taxon>Actinomycetota</taxon>
        <taxon>Thermoleophilia</taxon>
        <taxon>Solirubrobacterales</taxon>
        <taxon>Baekduiaceae</taxon>
        <taxon>Svornostia</taxon>
    </lineage>
</organism>
<dbReference type="Proteomes" id="UP001058860">
    <property type="component" value="Chromosome"/>
</dbReference>
<accession>A0ABY5PLY2</accession>
<sequence length="113" mass="12189">MNDSTAGPQALDILTAALVSWTAASTQIVDHMASSPGSPSHSEITAILTQLVRDTLEPLSDRYAATDVELGAQLTADAIDTLMQEILLVPHDAYAEPAPRNRAERRARRGRRP</sequence>
<keyword evidence="3" id="KW-1185">Reference proteome</keyword>
<name>A0ABY5PLY2_9ACTN</name>
<proteinExistence type="predicted"/>
<evidence type="ECO:0000313" key="3">
    <source>
        <dbReference type="Proteomes" id="UP001058860"/>
    </source>
</evidence>
<protein>
    <submittedName>
        <fullName evidence="2">Uncharacterized protein</fullName>
    </submittedName>
</protein>
<dbReference type="RefSeq" id="WP_353866011.1">
    <property type="nucleotide sequence ID" value="NZ_CP088295.1"/>
</dbReference>